<dbReference type="InterPro" id="IPR003838">
    <property type="entry name" value="ABC3_permease_C"/>
</dbReference>
<dbReference type="OrthoDB" id="9770036at2"/>
<dbReference type="Pfam" id="PF12704">
    <property type="entry name" value="MacB_PCD"/>
    <property type="match status" value="1"/>
</dbReference>
<dbReference type="PANTHER" id="PTHR30572">
    <property type="entry name" value="MEMBRANE COMPONENT OF TRANSPORTER-RELATED"/>
    <property type="match status" value="1"/>
</dbReference>
<evidence type="ECO:0000256" key="4">
    <source>
        <dbReference type="ARBA" id="ARBA00022989"/>
    </source>
</evidence>
<feature type="transmembrane region" description="Helical" evidence="7">
    <location>
        <begin position="279"/>
        <end position="303"/>
    </location>
</feature>
<dbReference type="GO" id="GO:0005886">
    <property type="term" value="C:plasma membrane"/>
    <property type="evidence" value="ECO:0007669"/>
    <property type="project" value="UniProtKB-SubCell"/>
</dbReference>
<feature type="domain" description="MacB-like periplasmic core" evidence="9">
    <location>
        <begin position="20"/>
        <end position="241"/>
    </location>
</feature>
<dbReference type="RefSeq" id="WP_073060004.1">
    <property type="nucleotide sequence ID" value="NZ_FQUS01000004.1"/>
</dbReference>
<evidence type="ECO:0000256" key="1">
    <source>
        <dbReference type="ARBA" id="ARBA00004651"/>
    </source>
</evidence>
<reference evidence="10 11" key="1">
    <citation type="submission" date="2016-11" db="EMBL/GenBank/DDBJ databases">
        <authorList>
            <person name="Jaros S."/>
            <person name="Januszkiewicz K."/>
            <person name="Wedrychowicz H."/>
        </authorList>
    </citation>
    <scope>NUCLEOTIDE SEQUENCE [LARGE SCALE GENOMIC DNA]</scope>
    <source>
        <strain evidence="10 11">DSM 21986</strain>
    </source>
</reference>
<dbReference type="InterPro" id="IPR050250">
    <property type="entry name" value="Macrolide_Exporter_MacB"/>
</dbReference>
<feature type="domain" description="ABC3 transporter permease C-terminal" evidence="8">
    <location>
        <begin position="282"/>
        <end position="393"/>
    </location>
</feature>
<sequence length="402" mass="42960">MIWNTIKLAVSEIGRNMMRSFLTILGIVIGVGAVISMVTLGGGATSQITNEITSLGSNLLILRPGTNEGHGGIRTSATPFKLEDVEAIDNHIAGIAAVTPVSSTTATAVYGNTNWSTSVMGTDNKYLTVRMWEIERGRAFSANELAIGKTVCLLGSTVAEELFGSLDPLDAKIRLGKIACTVIGVLTSKGESTFGMDQDDFILTPVKTLHRRMRGNTDVNMIYISAESEISSEQVQEDITELMRERRNIRTGDTDDFELNDMAQVARTVESTTGILTTFLGAIAAISLLVGGIGIMNIMLVSVTERTREIGIRLAIGALGREVLLQFLVEAIILSLFGGIIGIGLGLGLAAVTAPALGIPFVFNLDIIVIAFLFSGLVGIIFGFFPARRAALMDPIDALRYE</sequence>
<evidence type="ECO:0000256" key="3">
    <source>
        <dbReference type="ARBA" id="ARBA00022692"/>
    </source>
</evidence>
<proteinExistence type="inferred from homology"/>
<dbReference type="InterPro" id="IPR025857">
    <property type="entry name" value="MacB_PCD"/>
</dbReference>
<organism evidence="10 11">
    <name type="scientific">Fodinibius roseus</name>
    <dbReference type="NCBI Taxonomy" id="1194090"/>
    <lineage>
        <taxon>Bacteria</taxon>
        <taxon>Pseudomonadati</taxon>
        <taxon>Balneolota</taxon>
        <taxon>Balneolia</taxon>
        <taxon>Balneolales</taxon>
        <taxon>Balneolaceae</taxon>
        <taxon>Fodinibius</taxon>
    </lineage>
</organism>
<evidence type="ECO:0000256" key="5">
    <source>
        <dbReference type="ARBA" id="ARBA00023136"/>
    </source>
</evidence>
<evidence type="ECO:0000256" key="2">
    <source>
        <dbReference type="ARBA" id="ARBA00022475"/>
    </source>
</evidence>
<evidence type="ECO:0000313" key="10">
    <source>
        <dbReference type="EMBL" id="SHE89223.1"/>
    </source>
</evidence>
<keyword evidence="3 7" id="KW-0812">Transmembrane</keyword>
<dbReference type="AlphaFoldDB" id="A0A1M4X756"/>
<dbReference type="GO" id="GO:0022857">
    <property type="term" value="F:transmembrane transporter activity"/>
    <property type="evidence" value="ECO:0007669"/>
    <property type="project" value="TreeGrafter"/>
</dbReference>
<dbReference type="Pfam" id="PF02687">
    <property type="entry name" value="FtsX"/>
    <property type="match status" value="1"/>
</dbReference>
<evidence type="ECO:0000259" key="9">
    <source>
        <dbReference type="Pfam" id="PF12704"/>
    </source>
</evidence>
<evidence type="ECO:0000259" key="8">
    <source>
        <dbReference type="Pfam" id="PF02687"/>
    </source>
</evidence>
<keyword evidence="11" id="KW-1185">Reference proteome</keyword>
<dbReference type="EMBL" id="FQUS01000004">
    <property type="protein sequence ID" value="SHE89223.1"/>
    <property type="molecule type" value="Genomic_DNA"/>
</dbReference>
<keyword evidence="4 7" id="KW-1133">Transmembrane helix</keyword>
<gene>
    <name evidence="10" type="ORF">SAMN05443144_10440</name>
</gene>
<keyword evidence="2" id="KW-1003">Cell membrane</keyword>
<evidence type="ECO:0000256" key="7">
    <source>
        <dbReference type="SAM" id="Phobius"/>
    </source>
</evidence>
<feature type="transmembrane region" description="Helical" evidence="7">
    <location>
        <begin position="323"/>
        <end position="349"/>
    </location>
</feature>
<protein>
    <submittedName>
        <fullName evidence="10">Putative ABC transport system permease protein</fullName>
    </submittedName>
</protein>
<dbReference type="Proteomes" id="UP000184041">
    <property type="component" value="Unassembled WGS sequence"/>
</dbReference>
<keyword evidence="5 7" id="KW-0472">Membrane</keyword>
<dbReference type="PANTHER" id="PTHR30572:SF4">
    <property type="entry name" value="ABC TRANSPORTER PERMEASE YTRF"/>
    <property type="match status" value="1"/>
</dbReference>
<name>A0A1M4X756_9BACT</name>
<comment type="subcellular location">
    <subcellularLocation>
        <location evidence="1">Cell membrane</location>
        <topology evidence="1">Multi-pass membrane protein</topology>
    </subcellularLocation>
</comment>
<evidence type="ECO:0000313" key="11">
    <source>
        <dbReference type="Proteomes" id="UP000184041"/>
    </source>
</evidence>
<feature type="transmembrane region" description="Helical" evidence="7">
    <location>
        <begin position="21"/>
        <end position="44"/>
    </location>
</feature>
<dbReference type="STRING" id="1194090.SAMN05443144_10440"/>
<evidence type="ECO:0000256" key="6">
    <source>
        <dbReference type="ARBA" id="ARBA00038076"/>
    </source>
</evidence>
<feature type="transmembrane region" description="Helical" evidence="7">
    <location>
        <begin position="361"/>
        <end position="385"/>
    </location>
</feature>
<comment type="similarity">
    <text evidence="6">Belongs to the ABC-4 integral membrane protein family.</text>
</comment>
<accession>A0A1M4X756</accession>